<dbReference type="GO" id="GO:0006396">
    <property type="term" value="P:RNA processing"/>
    <property type="evidence" value="ECO:0007669"/>
    <property type="project" value="InterPro"/>
</dbReference>
<dbReference type="InterPro" id="IPR001537">
    <property type="entry name" value="SpoU_MeTrfase"/>
</dbReference>
<proteinExistence type="predicted"/>
<reference evidence="4" key="1">
    <citation type="submission" date="2024-02" db="EMBL/GenBank/DDBJ databases">
        <title>Tomenella chthoni gen. nov. sp. nov., a member of the family Jonesiaceae isolated from bat guano.</title>
        <authorList>
            <person name="Miller S.L."/>
            <person name="King J."/>
            <person name="Sankaranarayanan K."/>
            <person name="Lawson P.A."/>
        </authorList>
    </citation>
    <scope>NUCLEOTIDE SEQUENCE</scope>
    <source>
        <strain evidence="4">BS-20</strain>
    </source>
</reference>
<dbReference type="GO" id="GO:0032259">
    <property type="term" value="P:methylation"/>
    <property type="evidence" value="ECO:0007669"/>
    <property type="project" value="UniProtKB-KW"/>
</dbReference>
<dbReference type="InterPro" id="IPR004441">
    <property type="entry name" value="rRNA_MeTrfase_TrmH"/>
</dbReference>
<dbReference type="InterPro" id="IPR029026">
    <property type="entry name" value="tRNA_m1G_MTases_N"/>
</dbReference>
<gene>
    <name evidence="4" type="ORF">V5R04_05585</name>
</gene>
<dbReference type="GO" id="GO:0005829">
    <property type="term" value="C:cytosol"/>
    <property type="evidence" value="ECO:0007669"/>
    <property type="project" value="TreeGrafter"/>
</dbReference>
<feature type="domain" description="tRNA/rRNA methyltransferase SpoU type" evidence="3">
    <location>
        <begin position="124"/>
        <end position="266"/>
    </location>
</feature>
<name>A0AAU7DZK0_9MICO</name>
<dbReference type="AlphaFoldDB" id="A0AAU7DZK0"/>
<keyword evidence="1 4" id="KW-0489">Methyltransferase</keyword>
<dbReference type="GO" id="GO:0008173">
    <property type="term" value="F:RNA methyltransferase activity"/>
    <property type="evidence" value="ECO:0007669"/>
    <property type="project" value="InterPro"/>
</dbReference>
<dbReference type="GO" id="GO:0003723">
    <property type="term" value="F:RNA binding"/>
    <property type="evidence" value="ECO:0007669"/>
    <property type="project" value="InterPro"/>
</dbReference>
<dbReference type="CDD" id="cd18095">
    <property type="entry name" value="SpoU-like_rRNA-MTase"/>
    <property type="match status" value="1"/>
</dbReference>
<keyword evidence="2" id="KW-0808">Transferase</keyword>
<evidence type="ECO:0000256" key="1">
    <source>
        <dbReference type="ARBA" id="ARBA00022603"/>
    </source>
</evidence>
<dbReference type="SUPFAM" id="SSF75217">
    <property type="entry name" value="alpha/beta knot"/>
    <property type="match status" value="1"/>
</dbReference>
<protein>
    <submittedName>
        <fullName evidence="4">RNA methyltransferase</fullName>
    </submittedName>
</protein>
<dbReference type="Gene3D" id="3.40.1280.10">
    <property type="match status" value="1"/>
</dbReference>
<dbReference type="InterPro" id="IPR029028">
    <property type="entry name" value="Alpha/beta_knot_MTases"/>
</dbReference>
<dbReference type="PANTHER" id="PTHR46429">
    <property type="entry name" value="23S RRNA (GUANOSINE-2'-O-)-METHYLTRANSFERASE RLMB"/>
    <property type="match status" value="1"/>
</dbReference>
<evidence type="ECO:0000313" key="4">
    <source>
        <dbReference type="EMBL" id="XBH22692.1"/>
    </source>
</evidence>
<dbReference type="EMBL" id="CP146203">
    <property type="protein sequence ID" value="XBH22692.1"/>
    <property type="molecule type" value="Genomic_DNA"/>
</dbReference>
<dbReference type="SUPFAM" id="SSF55315">
    <property type="entry name" value="L30e-like"/>
    <property type="match status" value="1"/>
</dbReference>
<evidence type="ECO:0000259" key="3">
    <source>
        <dbReference type="Pfam" id="PF00588"/>
    </source>
</evidence>
<evidence type="ECO:0000256" key="2">
    <source>
        <dbReference type="ARBA" id="ARBA00022679"/>
    </source>
</evidence>
<dbReference type="Pfam" id="PF00588">
    <property type="entry name" value="SpoU_methylase"/>
    <property type="match status" value="1"/>
</dbReference>
<dbReference type="PANTHER" id="PTHR46429:SF1">
    <property type="entry name" value="23S RRNA (GUANOSINE-2'-O-)-METHYLTRANSFERASE RLMB"/>
    <property type="match status" value="1"/>
</dbReference>
<sequence length="269" mass="28861">MLIAITDLKDPRLQDYVGLTDVVLRSKHEPDKGLYIAESSNVVATCIAAGHQPRSFLMAERWLDSMAEILEQFPDVPVFTAPPGLLEELTGFNMHRGAMAAMHRPPLPALRDLIAAKPGEQRRIAILDGMVNHTNIGAAFRGAAALGVDAILVTSTSSDPLYRRSLRVSMGSAVQVPWTRVDNLLDALGALREQGYVTAALALEDDSITLDDFVAEAHPKTAVLFGSEGHGLPANAIAQADRVVRIPMMAGVDSLNVAATAAIVFYATR</sequence>
<organism evidence="4">
    <name type="scientific">Jonesiaceae bacterium BS-20</name>
    <dbReference type="NCBI Taxonomy" id="3120821"/>
    <lineage>
        <taxon>Bacteria</taxon>
        <taxon>Bacillati</taxon>
        <taxon>Actinomycetota</taxon>
        <taxon>Actinomycetes</taxon>
        <taxon>Micrococcales</taxon>
        <taxon>Jonesiaceae</taxon>
    </lineage>
</organism>
<accession>A0AAU7DZK0</accession>
<dbReference type="Gene3D" id="3.30.1330.30">
    <property type="match status" value="1"/>
</dbReference>
<dbReference type="InterPro" id="IPR029064">
    <property type="entry name" value="Ribosomal_eL30-like_sf"/>
</dbReference>